<dbReference type="Gene3D" id="1.20.1270.60">
    <property type="entry name" value="Arfaptin homology (AH) domain/BAR domain"/>
    <property type="match status" value="1"/>
</dbReference>
<keyword evidence="2" id="KW-1185">Reference proteome</keyword>
<proteinExistence type="predicted"/>
<dbReference type="EMBL" id="UZAI01000310">
    <property type="protein sequence ID" value="VDO51228.1"/>
    <property type="molecule type" value="Genomic_DNA"/>
</dbReference>
<dbReference type="PANTHER" id="PTHR23065:SF11">
    <property type="entry name" value="SYNDAPIN, ISOFORM C"/>
    <property type="match status" value="1"/>
</dbReference>
<protein>
    <submittedName>
        <fullName evidence="1">Uncharacterized protein</fullName>
    </submittedName>
</protein>
<evidence type="ECO:0000313" key="2">
    <source>
        <dbReference type="Proteomes" id="UP000277204"/>
    </source>
</evidence>
<dbReference type="Pfam" id="PF00611">
    <property type="entry name" value="FCH"/>
    <property type="match status" value="1"/>
</dbReference>
<dbReference type="GO" id="GO:0097320">
    <property type="term" value="P:plasma membrane tubulation"/>
    <property type="evidence" value="ECO:0007669"/>
    <property type="project" value="TreeGrafter"/>
</dbReference>
<name>A0A183LC89_9TREM</name>
<dbReference type="STRING" id="48269.A0A183LC89"/>
<dbReference type="InterPro" id="IPR027267">
    <property type="entry name" value="AH/BAR_dom_sf"/>
</dbReference>
<gene>
    <name evidence="1" type="ORF">SMRZ_LOCUS1414</name>
</gene>
<sequence>MVGGSLNSTPRAIRCNATFVWRATFYIEHSSDINVRVLVYKHLTPCFCDQFVLQLVNLKMVGNGEYEDQNSSNASSFWECREYHRTVKRVDAAYKLCNELCLMIQERAELEKAYSSNLKKWSSRWLSFLDSGLEYGSGSSPWKGLCKEAEAVSNAHQNVRNILIDDIQTGVKQWQKDHFHKSSLPPQTLKETKQFEQDFELAQKQWSKRLKKVHTTKKEYYQACKTERSLQVQVRNAKSDPSGTAEQVLQSYIQINNSKNGQA</sequence>
<dbReference type="PANTHER" id="PTHR23065">
    <property type="entry name" value="PROLINE-SERINE-THREONINE PHOSPHATASE INTERACTING PROTEIN 1"/>
    <property type="match status" value="1"/>
</dbReference>
<dbReference type="InterPro" id="IPR031160">
    <property type="entry name" value="F_BAR_dom"/>
</dbReference>
<dbReference type="SUPFAM" id="SSF103657">
    <property type="entry name" value="BAR/IMD domain-like"/>
    <property type="match status" value="1"/>
</dbReference>
<dbReference type="AlphaFoldDB" id="A0A183LC89"/>
<dbReference type="GO" id="GO:0007010">
    <property type="term" value="P:cytoskeleton organization"/>
    <property type="evidence" value="ECO:0007669"/>
    <property type="project" value="TreeGrafter"/>
</dbReference>
<dbReference type="GO" id="GO:0005886">
    <property type="term" value="C:plasma membrane"/>
    <property type="evidence" value="ECO:0007669"/>
    <property type="project" value="TreeGrafter"/>
</dbReference>
<dbReference type="GO" id="GO:0005768">
    <property type="term" value="C:endosome"/>
    <property type="evidence" value="ECO:0007669"/>
    <property type="project" value="TreeGrafter"/>
</dbReference>
<dbReference type="GO" id="GO:0030100">
    <property type="term" value="P:regulation of endocytosis"/>
    <property type="evidence" value="ECO:0007669"/>
    <property type="project" value="TreeGrafter"/>
</dbReference>
<dbReference type="GO" id="GO:0005543">
    <property type="term" value="F:phospholipid binding"/>
    <property type="evidence" value="ECO:0007669"/>
    <property type="project" value="TreeGrafter"/>
</dbReference>
<dbReference type="InterPro" id="IPR001060">
    <property type="entry name" value="FCH_dom"/>
</dbReference>
<organism evidence="1 2">
    <name type="scientific">Schistosoma margrebowiei</name>
    <dbReference type="NCBI Taxonomy" id="48269"/>
    <lineage>
        <taxon>Eukaryota</taxon>
        <taxon>Metazoa</taxon>
        <taxon>Spiralia</taxon>
        <taxon>Lophotrochozoa</taxon>
        <taxon>Platyhelminthes</taxon>
        <taxon>Trematoda</taxon>
        <taxon>Digenea</taxon>
        <taxon>Strigeidida</taxon>
        <taxon>Schistosomatoidea</taxon>
        <taxon>Schistosomatidae</taxon>
        <taxon>Schistosoma</taxon>
    </lineage>
</organism>
<dbReference type="FunFam" id="1.20.1270.60:FF:000205">
    <property type="entry name" value="Protein kinase C and casein kinase substrate in neurons protein 1"/>
    <property type="match status" value="1"/>
</dbReference>
<evidence type="ECO:0000313" key="1">
    <source>
        <dbReference type="EMBL" id="VDO51228.1"/>
    </source>
</evidence>
<dbReference type="PROSITE" id="PS51741">
    <property type="entry name" value="F_BAR"/>
    <property type="match status" value="1"/>
</dbReference>
<accession>A0A183LC89</accession>
<dbReference type="Proteomes" id="UP000277204">
    <property type="component" value="Unassembled WGS sequence"/>
</dbReference>
<dbReference type="SMART" id="SM00055">
    <property type="entry name" value="FCH"/>
    <property type="match status" value="1"/>
</dbReference>
<reference evidence="1 2" key="1">
    <citation type="submission" date="2018-11" db="EMBL/GenBank/DDBJ databases">
        <authorList>
            <consortium name="Pathogen Informatics"/>
        </authorList>
    </citation>
    <scope>NUCLEOTIDE SEQUENCE [LARGE SCALE GENOMIC DNA]</scope>
    <source>
        <strain evidence="1 2">Zambia</strain>
    </source>
</reference>